<accession>A0A4V6QAV5</accession>
<evidence type="ECO:0000256" key="4">
    <source>
        <dbReference type="ARBA" id="ARBA00023239"/>
    </source>
</evidence>
<keyword evidence="3" id="KW-0663">Pyridoxal phosphate</keyword>
<reference evidence="6 7" key="1">
    <citation type="submission" date="2019-03" db="EMBL/GenBank/DDBJ databases">
        <title>Freshwater and sediment microbial communities from various areas in North America, analyzing microbe dynamics in response to fracking.</title>
        <authorList>
            <person name="Lamendella R."/>
        </authorList>
    </citation>
    <scope>NUCLEOTIDE SEQUENCE [LARGE SCALE GENOMIC DNA]</scope>
    <source>
        <strain evidence="6 7">6_TX</strain>
    </source>
</reference>
<dbReference type="AlphaFoldDB" id="A0A4V6QAV5"/>
<sequence>MLTIDEIRQAHERIADTLSPTPVLPEAFLSSAMSRRILLKCELFQQTGSFKPRGGLNWIRTAEDAELSRGLGAVSAGNHALGLAWAAQAVGVDVTIVMPESASDFKVQGTRHLGAEVILHGDINDAWELMHRLVEERGLTLVHPYDDLRVIAGQGTVGLEILEQVPEAGTLVCPVGGGGLIAGIAVAARALRPDIRIIGVEPEGAASMQAAWAHHGPYRLPSVETCAKSLGAAIVGEYTYPLCRQHVDALVTISEAAILQATQHLLTRTKLFAEPGAAVGIAALLEGRLPDPLPDGDIVLVITGGNMGLDELATLLPSK</sequence>
<evidence type="ECO:0000256" key="1">
    <source>
        <dbReference type="ARBA" id="ARBA00001933"/>
    </source>
</evidence>
<name>A0A4V6QAV5_9GAMM</name>
<dbReference type="FunFam" id="3.40.50.1100:FF:000007">
    <property type="entry name" value="L-threonine dehydratase catabolic TdcB"/>
    <property type="match status" value="1"/>
</dbReference>
<dbReference type="Proteomes" id="UP000294489">
    <property type="component" value="Unassembled WGS sequence"/>
</dbReference>
<dbReference type="InterPro" id="IPR050147">
    <property type="entry name" value="Ser/Thr_Dehydratase"/>
</dbReference>
<dbReference type="PANTHER" id="PTHR48078:SF6">
    <property type="entry name" value="L-THREONINE DEHYDRATASE CATABOLIC TDCB"/>
    <property type="match status" value="1"/>
</dbReference>
<dbReference type="GO" id="GO:0030170">
    <property type="term" value="F:pyridoxal phosphate binding"/>
    <property type="evidence" value="ECO:0007669"/>
    <property type="project" value="UniProtKB-ARBA"/>
</dbReference>
<dbReference type="CDD" id="cd01562">
    <property type="entry name" value="Thr-dehyd"/>
    <property type="match status" value="1"/>
</dbReference>
<dbReference type="Pfam" id="PF00291">
    <property type="entry name" value="PALP"/>
    <property type="match status" value="1"/>
</dbReference>
<dbReference type="InterPro" id="IPR036052">
    <property type="entry name" value="TrpB-like_PALP_sf"/>
</dbReference>
<comment type="caution">
    <text evidence="6">The sequence shown here is derived from an EMBL/GenBank/DDBJ whole genome shotgun (WGS) entry which is preliminary data.</text>
</comment>
<feature type="domain" description="Tryptophan synthase beta chain-like PALP" evidence="5">
    <location>
        <begin position="16"/>
        <end position="304"/>
    </location>
</feature>
<dbReference type="GO" id="GO:0006565">
    <property type="term" value="P:L-serine catabolic process"/>
    <property type="evidence" value="ECO:0007669"/>
    <property type="project" value="TreeGrafter"/>
</dbReference>
<gene>
    <name evidence="6" type="ORF">DFO67_103363</name>
</gene>
<protein>
    <submittedName>
        <fullName evidence="6">Threonine dehydratase</fullName>
    </submittedName>
</protein>
<proteinExistence type="inferred from homology"/>
<keyword evidence="4" id="KW-0456">Lyase</keyword>
<dbReference type="GO" id="GO:0006567">
    <property type="term" value="P:L-threonine catabolic process"/>
    <property type="evidence" value="ECO:0007669"/>
    <property type="project" value="TreeGrafter"/>
</dbReference>
<dbReference type="GO" id="GO:0004794">
    <property type="term" value="F:threonine deaminase activity"/>
    <property type="evidence" value="ECO:0007669"/>
    <property type="project" value="TreeGrafter"/>
</dbReference>
<evidence type="ECO:0000256" key="2">
    <source>
        <dbReference type="ARBA" id="ARBA00010869"/>
    </source>
</evidence>
<dbReference type="RefSeq" id="WP_134016681.1">
    <property type="nucleotide sequence ID" value="NZ_SOEC01000003.1"/>
</dbReference>
<dbReference type="OrthoDB" id="9811476at2"/>
<dbReference type="GO" id="GO:0003941">
    <property type="term" value="F:L-serine ammonia-lyase activity"/>
    <property type="evidence" value="ECO:0007669"/>
    <property type="project" value="TreeGrafter"/>
</dbReference>
<comment type="cofactor">
    <cofactor evidence="1">
        <name>pyridoxal 5'-phosphate</name>
        <dbReference type="ChEBI" id="CHEBI:597326"/>
    </cofactor>
</comment>
<evidence type="ECO:0000313" key="6">
    <source>
        <dbReference type="EMBL" id="TDX31764.1"/>
    </source>
</evidence>
<evidence type="ECO:0000313" key="7">
    <source>
        <dbReference type="Proteomes" id="UP000294489"/>
    </source>
</evidence>
<dbReference type="FunFam" id="3.40.50.1100:FF:000005">
    <property type="entry name" value="Threonine dehydratase catabolic"/>
    <property type="match status" value="1"/>
</dbReference>
<evidence type="ECO:0000259" key="5">
    <source>
        <dbReference type="Pfam" id="PF00291"/>
    </source>
</evidence>
<evidence type="ECO:0000256" key="3">
    <source>
        <dbReference type="ARBA" id="ARBA00022898"/>
    </source>
</evidence>
<organism evidence="6 7">
    <name type="scientific">Modicisalibacter xianhensis</name>
    <dbReference type="NCBI Taxonomy" id="442341"/>
    <lineage>
        <taxon>Bacteria</taxon>
        <taxon>Pseudomonadati</taxon>
        <taxon>Pseudomonadota</taxon>
        <taxon>Gammaproteobacteria</taxon>
        <taxon>Oceanospirillales</taxon>
        <taxon>Halomonadaceae</taxon>
        <taxon>Modicisalibacter</taxon>
    </lineage>
</organism>
<dbReference type="PANTHER" id="PTHR48078">
    <property type="entry name" value="THREONINE DEHYDRATASE, MITOCHONDRIAL-RELATED"/>
    <property type="match status" value="1"/>
</dbReference>
<dbReference type="Gene3D" id="3.40.50.1100">
    <property type="match status" value="2"/>
</dbReference>
<dbReference type="SUPFAM" id="SSF53686">
    <property type="entry name" value="Tryptophan synthase beta subunit-like PLP-dependent enzymes"/>
    <property type="match status" value="1"/>
</dbReference>
<dbReference type="GO" id="GO:0009097">
    <property type="term" value="P:isoleucine biosynthetic process"/>
    <property type="evidence" value="ECO:0007669"/>
    <property type="project" value="TreeGrafter"/>
</dbReference>
<dbReference type="EMBL" id="SOEC01000003">
    <property type="protein sequence ID" value="TDX31764.1"/>
    <property type="molecule type" value="Genomic_DNA"/>
</dbReference>
<dbReference type="InterPro" id="IPR001926">
    <property type="entry name" value="TrpB-like_PALP"/>
</dbReference>
<comment type="similarity">
    <text evidence="2">Belongs to the serine/threonine dehydratase family.</text>
</comment>